<dbReference type="Gene3D" id="3.80.10.10">
    <property type="entry name" value="Ribonuclease Inhibitor"/>
    <property type="match status" value="1"/>
</dbReference>
<evidence type="ECO:0000313" key="12">
    <source>
        <dbReference type="Proteomes" id="UP000541610"/>
    </source>
</evidence>
<evidence type="ECO:0000256" key="9">
    <source>
        <dbReference type="RuleBase" id="RU003355"/>
    </source>
</evidence>
<dbReference type="Proteomes" id="UP000541610">
    <property type="component" value="Unassembled WGS sequence"/>
</dbReference>
<sequence length="1057" mass="114758">MPPTGTITLDRILKITGQFDPLTVSLLELAERGLEEIDRSIGLCVNTIWLDLSGNRISRGLDVLRRLSCLAYLDLSNNRLSEVVDLTGLVSLKNVNLDGNPLRTLENLSLRRCPLVEQVSFATLASSLRAVVPGLKRLNGVNIVEVDKMPLDAALEASGSPQATDEYLAKTRLELSRPWIDDAVNEALAKLRSRRFESKNMRMIDELLCAGEARPRMPSPGAFDEAKGSVGETSDFMAVFRAALFPPFSMTSAGLYDDRTEDLLSPLCLELLGPRAKAELVGHARALLHREIDAFDSREPSTYKWAKAFPLAESRCGRTSSSSTVTSLAIHSAEDTARDVCSGTTWWLAEELLPHVLSFIVEVGENLRSLRAVCRAFNTATRLPQCYQGSHVYLSSGACKAVDPEAHWMKVLELPLEQAASITVGTLGVPVRHLELLSDTFGTDKVVRHMTGFAREVHSPNIEWVDDHTVRRRDEHDPFLAIVLGNAPLRRLACGDYYFAFRIAKTSRRHFGGGVTIALTINPPLQSIPEKLRGPDVTLAIVQKGEVFVYGEKIETRFLYWNASSLKEGDVVGLRIDREGAITLYRNDRIVPTTAPLQIADLGVPPQQLLPGVDQPSMYARTCALHPDFTIIAFIIGSYSVAAERLESTAGTAPRQASVVGSEFQVENNAGSDGQDDIHAPYKLIITTEPNSGGGRRLASIEDHTLSSQFTTLLNSIRSTKVLEKMSLEVLTLRDTSSYTPAEMCELFMEIQREVHGDDDGIFCGPDEIVYADATIPNDPSYSLQYHHALINAPQAWDVTTGDRSLVVALIDSGIDYSHPDLAYNIWTNPGEIPNDSIDNDGNGYIDDVNGWDFHGDDANPMDAYGHGTHVGGILAAEGNNNGGVAGVAWKVSVAPLRFLNEKGQGYLSNALEAIDYAITMNIRMSVNSWSCTGCSVPTLETAVQRAGEAGHLFIASAGNKKNDNDATPTIPCGFNLDNIICVAATDANDVLLSNSNYGATTVDLAAPGGSIYSTKPSNTYAYMSGTSMAVPMVAGAAALMLVARPLGVMSHVSMSC</sequence>
<proteinExistence type="inferred from homology"/>
<keyword evidence="2 8" id="KW-0645">Protease</keyword>
<dbReference type="PANTHER" id="PTHR43399">
    <property type="entry name" value="SUBTILISIN-RELATED"/>
    <property type="match status" value="1"/>
</dbReference>
<dbReference type="InterPro" id="IPR022398">
    <property type="entry name" value="Peptidase_S8_His-AS"/>
</dbReference>
<feature type="active site" description="Charge relay system" evidence="8">
    <location>
        <position position="867"/>
    </location>
</feature>
<dbReference type="Gene3D" id="3.40.50.200">
    <property type="entry name" value="Peptidase S8/S53 domain"/>
    <property type="match status" value="1"/>
</dbReference>
<evidence type="ECO:0000259" key="10">
    <source>
        <dbReference type="Pfam" id="PF00082"/>
    </source>
</evidence>
<evidence type="ECO:0000256" key="5">
    <source>
        <dbReference type="ARBA" id="ARBA00023145"/>
    </source>
</evidence>
<keyword evidence="5" id="KW-0865">Zymogen</keyword>
<dbReference type="SUPFAM" id="SSF52743">
    <property type="entry name" value="Subtilisin-like"/>
    <property type="match status" value="1"/>
</dbReference>
<dbReference type="PRINTS" id="PR00723">
    <property type="entry name" value="SUBTILISIN"/>
</dbReference>
<keyword evidence="3 8" id="KW-0378">Hydrolase</keyword>
<dbReference type="InterPro" id="IPR032675">
    <property type="entry name" value="LRR_dom_sf"/>
</dbReference>
<comment type="catalytic activity">
    <reaction evidence="6">
        <text>Hydrolysis of proteins with broad specificity for peptide bonds, and a preference for a large uncharged residue in P1. Hydrolyzes peptide amides.</text>
        <dbReference type="EC" id="3.4.21.62"/>
    </reaction>
</comment>
<dbReference type="PANTHER" id="PTHR43399:SF4">
    <property type="entry name" value="CELL WALL-ASSOCIATED PROTEASE"/>
    <property type="match status" value="1"/>
</dbReference>
<feature type="active site" description="Charge relay system" evidence="8">
    <location>
        <position position="812"/>
    </location>
</feature>
<dbReference type="InterPro" id="IPR034204">
    <property type="entry name" value="PfSUB1-like_cat_dom"/>
</dbReference>
<evidence type="ECO:0000313" key="11">
    <source>
        <dbReference type="EMBL" id="KAF4678700.1"/>
    </source>
</evidence>
<dbReference type="CDD" id="cd07473">
    <property type="entry name" value="Peptidases_S8_Subtilisin_like"/>
    <property type="match status" value="1"/>
</dbReference>
<evidence type="ECO:0000256" key="3">
    <source>
        <dbReference type="ARBA" id="ARBA00022801"/>
    </source>
</evidence>
<feature type="domain" description="Peptidase S8/S53" evidence="10">
    <location>
        <begin position="804"/>
        <end position="1047"/>
    </location>
</feature>
<dbReference type="GO" id="GO:0006508">
    <property type="term" value="P:proteolysis"/>
    <property type="evidence" value="ECO:0007669"/>
    <property type="project" value="UniProtKB-KW"/>
</dbReference>
<evidence type="ECO:0000256" key="7">
    <source>
        <dbReference type="ARBA" id="ARBA00023619"/>
    </source>
</evidence>
<reference evidence="11 12" key="1">
    <citation type="submission" date="2020-04" db="EMBL/GenBank/DDBJ databases">
        <title>Perkinsus olseni comparative genomics.</title>
        <authorList>
            <person name="Bogema D.R."/>
        </authorList>
    </citation>
    <scope>NUCLEOTIDE SEQUENCE [LARGE SCALE GENOMIC DNA]</scope>
    <source>
        <strain evidence="11">00978-12</strain>
    </source>
</reference>
<evidence type="ECO:0000256" key="1">
    <source>
        <dbReference type="ARBA" id="ARBA00011073"/>
    </source>
</evidence>
<dbReference type="InterPro" id="IPR015500">
    <property type="entry name" value="Peptidase_S8_subtilisin-rel"/>
</dbReference>
<dbReference type="PROSITE" id="PS00136">
    <property type="entry name" value="SUBTILASE_ASP"/>
    <property type="match status" value="1"/>
</dbReference>
<comment type="caution">
    <text evidence="11">The sequence shown here is derived from an EMBL/GenBank/DDBJ whole genome shotgun (WGS) entry which is preliminary data.</text>
</comment>
<keyword evidence="4 8" id="KW-0720">Serine protease</keyword>
<dbReference type="Pfam" id="PF00082">
    <property type="entry name" value="Peptidase_S8"/>
    <property type="match status" value="1"/>
</dbReference>
<dbReference type="PROSITE" id="PS00137">
    <property type="entry name" value="SUBTILASE_HIS"/>
    <property type="match status" value="1"/>
</dbReference>
<dbReference type="PROSITE" id="PS51892">
    <property type="entry name" value="SUBTILASE"/>
    <property type="match status" value="1"/>
</dbReference>
<dbReference type="AlphaFoldDB" id="A0A7J6N5D9"/>
<dbReference type="EC" id="3.4.21.62" evidence="7"/>
<protein>
    <recommendedName>
        <fullName evidence="7">subtilisin</fullName>
        <ecNumber evidence="7">3.4.21.62</ecNumber>
    </recommendedName>
</protein>
<dbReference type="InterPro" id="IPR001611">
    <property type="entry name" value="Leu-rich_rpt"/>
</dbReference>
<dbReference type="EMBL" id="JABANP010000852">
    <property type="protein sequence ID" value="KAF4678700.1"/>
    <property type="molecule type" value="Genomic_DNA"/>
</dbReference>
<dbReference type="InterPro" id="IPR000209">
    <property type="entry name" value="Peptidase_S8/S53_dom"/>
</dbReference>
<dbReference type="PROSITE" id="PS00138">
    <property type="entry name" value="SUBTILASE_SER"/>
    <property type="match status" value="1"/>
</dbReference>
<dbReference type="GO" id="GO:0004252">
    <property type="term" value="F:serine-type endopeptidase activity"/>
    <property type="evidence" value="ECO:0007669"/>
    <property type="project" value="UniProtKB-UniRule"/>
</dbReference>
<dbReference type="InterPro" id="IPR043136">
    <property type="entry name" value="B30.2/SPRY_sf"/>
</dbReference>
<accession>A0A7J6N5D9</accession>
<dbReference type="InterPro" id="IPR023828">
    <property type="entry name" value="Peptidase_S8_Ser-AS"/>
</dbReference>
<evidence type="ECO:0000256" key="4">
    <source>
        <dbReference type="ARBA" id="ARBA00022825"/>
    </source>
</evidence>
<dbReference type="PROSITE" id="PS51450">
    <property type="entry name" value="LRR"/>
    <property type="match status" value="2"/>
</dbReference>
<organism evidence="11 12">
    <name type="scientific">Perkinsus olseni</name>
    <name type="common">Perkinsus atlanticus</name>
    <dbReference type="NCBI Taxonomy" id="32597"/>
    <lineage>
        <taxon>Eukaryota</taxon>
        <taxon>Sar</taxon>
        <taxon>Alveolata</taxon>
        <taxon>Perkinsozoa</taxon>
        <taxon>Perkinsea</taxon>
        <taxon>Perkinsida</taxon>
        <taxon>Perkinsidae</taxon>
        <taxon>Perkinsus</taxon>
    </lineage>
</organism>
<dbReference type="InterPro" id="IPR023827">
    <property type="entry name" value="Peptidase_S8_Asp-AS"/>
</dbReference>
<dbReference type="InterPro" id="IPR051048">
    <property type="entry name" value="Peptidase_S8/S53_subtilisin"/>
</dbReference>
<feature type="active site" description="Charge relay system" evidence="8">
    <location>
        <position position="1028"/>
    </location>
</feature>
<dbReference type="OrthoDB" id="531541at2759"/>
<dbReference type="InterPro" id="IPR036852">
    <property type="entry name" value="Peptidase_S8/S53_dom_sf"/>
</dbReference>
<dbReference type="SUPFAM" id="SSF52058">
    <property type="entry name" value="L domain-like"/>
    <property type="match status" value="1"/>
</dbReference>
<evidence type="ECO:0000256" key="2">
    <source>
        <dbReference type="ARBA" id="ARBA00022670"/>
    </source>
</evidence>
<comment type="similarity">
    <text evidence="1 8 9">Belongs to the peptidase S8 family.</text>
</comment>
<gene>
    <name evidence="11" type="primary">SUB2_38</name>
    <name evidence="11" type="ORF">FOZ60_016245</name>
</gene>
<evidence type="ECO:0000256" key="8">
    <source>
        <dbReference type="PROSITE-ProRule" id="PRU01240"/>
    </source>
</evidence>
<dbReference type="Gene3D" id="2.60.120.920">
    <property type="match status" value="1"/>
</dbReference>
<name>A0A7J6N5D9_PEROL</name>
<evidence type="ECO:0000256" key="6">
    <source>
        <dbReference type="ARBA" id="ARBA00023529"/>
    </source>
</evidence>